<dbReference type="Proteomes" id="UP001153620">
    <property type="component" value="Chromosome 3"/>
</dbReference>
<dbReference type="AlphaFoldDB" id="A0A9N9RY62"/>
<reference evidence="3" key="2">
    <citation type="submission" date="2022-10" db="EMBL/GenBank/DDBJ databases">
        <authorList>
            <consortium name="ENA_rothamsted_submissions"/>
            <consortium name="culmorum"/>
            <person name="King R."/>
        </authorList>
    </citation>
    <scope>NUCLEOTIDE SEQUENCE</scope>
</reference>
<dbReference type="EMBL" id="OU895879">
    <property type="protein sequence ID" value="CAG9807205.1"/>
    <property type="molecule type" value="Genomic_DNA"/>
</dbReference>
<evidence type="ECO:0000313" key="3">
    <source>
        <dbReference type="EMBL" id="CAG9807205.1"/>
    </source>
</evidence>
<feature type="compositionally biased region" description="Polar residues" evidence="2">
    <location>
        <begin position="824"/>
        <end position="835"/>
    </location>
</feature>
<feature type="region of interest" description="Disordered" evidence="2">
    <location>
        <begin position="811"/>
        <end position="987"/>
    </location>
</feature>
<feature type="compositionally biased region" description="Basic residues" evidence="2">
    <location>
        <begin position="837"/>
        <end position="848"/>
    </location>
</feature>
<dbReference type="PANTHER" id="PTHR15976:SF16">
    <property type="entry name" value="ASTEROID DOMAIN-CONTAINING PROTEIN"/>
    <property type="match status" value="1"/>
</dbReference>
<feature type="compositionally biased region" description="Low complexity" evidence="2">
    <location>
        <begin position="947"/>
        <end position="960"/>
    </location>
</feature>
<gene>
    <name evidence="3" type="ORF">CHIRRI_LOCUS10054</name>
</gene>
<reference evidence="3" key="1">
    <citation type="submission" date="2022-01" db="EMBL/GenBank/DDBJ databases">
        <authorList>
            <person name="King R."/>
        </authorList>
    </citation>
    <scope>NUCLEOTIDE SEQUENCE</scope>
</reference>
<dbReference type="GO" id="GO:0005634">
    <property type="term" value="C:nucleus"/>
    <property type="evidence" value="ECO:0007669"/>
    <property type="project" value="TreeGrafter"/>
</dbReference>
<organism evidence="3 4">
    <name type="scientific">Chironomus riparius</name>
    <dbReference type="NCBI Taxonomy" id="315576"/>
    <lineage>
        <taxon>Eukaryota</taxon>
        <taxon>Metazoa</taxon>
        <taxon>Ecdysozoa</taxon>
        <taxon>Arthropoda</taxon>
        <taxon>Hexapoda</taxon>
        <taxon>Insecta</taxon>
        <taxon>Pterygota</taxon>
        <taxon>Neoptera</taxon>
        <taxon>Endopterygota</taxon>
        <taxon>Diptera</taxon>
        <taxon>Nematocera</taxon>
        <taxon>Chironomoidea</taxon>
        <taxon>Chironomidae</taxon>
        <taxon>Chironominae</taxon>
        <taxon>Chironomus</taxon>
    </lineage>
</organism>
<proteinExistence type="inferred from homology"/>
<comment type="similarity">
    <text evidence="1">Belongs to the constitutive coactivator of PPAR-gamma family.</text>
</comment>
<dbReference type="InterPro" id="IPR026784">
    <property type="entry name" value="Coact_PPARg"/>
</dbReference>
<sequence length="987" mass="113112">MMISTSDLQALIEKVEGGSQGVDIVKIGQNYAQQVPARTLRRFRVALDIEGCIDRFYGGYYSDWACGGQFNRCFQFVQLLANAFQSAQTDVVVFFDGTLKENKKLHLERNDFRQRTISVLKHIRMIGTPPPKIWWLPPSGLRTCLRNALRTVNIPVVQTIHDHTMEVIDYYHEHKLNGIIGLHPDYIIFNVSRYFSSHDMRLSYKGALETKEYFMATVLSHLNLMPEQLAIIAVLLGGYILIEESILKKIYNKLEIEYNQDFEARIRQLAALVRPIPASNSAEAIIKQLNLTEFSDILKESIEYYQRKGIFGGKRYLGSKKKPITEIIRNIDVIQDSSPILPMASETNENDEIANKILKDVNNLVNESDPIPTTSGHQEIVRKCVKFVYSLPAEVLRTAYQRHQRGSMDSRIYILLTKKEILMSQVLEDEQYREMPAIHIFYRPARQMIYAILFNLYHQKYMCSKTKDNLPMPDVIIQEWIWSPQNEYKKPEEVYAVQLPWAVPTIQRLWFGTTFEDKHRRMRAFLTIMRSDAPLMLNRNYVPQHMLVMACVLRYIVTNPDRNILSRYELDAFLATAFSPQLVNVDYTQEMVLPGVYLRGVFLASLFMQGVETAQLANDACGVPLPWNLTNPWLFFDGKLFHLKLRMSVGLQNLREVCDDQLDMVMKIERFRKAILEDIETLVPFTETMYRPVYPGHSQYAVYGSTNNKNVTLQQPISGGNNYAYNMQQMFYQSNVGQYALQNQRQAAAKAKIQPQQANARISGAIGYQKNNGYQLKVGGVVVGSWATNRSQSTRVNRTGMQIRYPINQQRIQRGANNRYRVSGPSTMLTNRFVNTKQKKTKAKKEKKISKSEETDELNDEKKISPKEEVEEEPTIKNENGNQSENHEANVVEDEQKASQPEKPKAIEDNRNGTDSEQCDKKPDDVISATNPTAIPDVLSNENAVTPQQQQPQNNNILSIKSKKNKKKGKVDAGNDEQKSSSDASKA</sequence>
<dbReference type="PANTHER" id="PTHR15976">
    <property type="entry name" value="CONSTITUTIVE COACTIVATOR OF PEROXISOME PROLIFERATOR-ACTIVATED RECEPTOR GAMMA"/>
    <property type="match status" value="1"/>
</dbReference>
<protein>
    <recommendedName>
        <fullName evidence="5">Constitutive coactivator of PPAR-gamma-like protein 1</fullName>
    </recommendedName>
</protein>
<feature type="compositionally biased region" description="Basic and acidic residues" evidence="2">
    <location>
        <begin position="970"/>
        <end position="987"/>
    </location>
</feature>
<accession>A0A9N9RY62</accession>
<dbReference type="InterPro" id="IPR029060">
    <property type="entry name" value="PIN-like_dom_sf"/>
</dbReference>
<name>A0A9N9RY62_9DIPT</name>
<feature type="compositionally biased region" description="Basic and acidic residues" evidence="2">
    <location>
        <begin position="885"/>
        <end position="925"/>
    </location>
</feature>
<evidence type="ECO:0008006" key="5">
    <source>
        <dbReference type="Google" id="ProtNLM"/>
    </source>
</evidence>
<evidence type="ECO:0000256" key="2">
    <source>
        <dbReference type="SAM" id="MobiDB-lite"/>
    </source>
</evidence>
<keyword evidence="4" id="KW-1185">Reference proteome</keyword>
<evidence type="ECO:0000313" key="4">
    <source>
        <dbReference type="Proteomes" id="UP001153620"/>
    </source>
</evidence>
<dbReference type="Gene3D" id="3.40.50.1010">
    <property type="entry name" value="5'-nuclease"/>
    <property type="match status" value="1"/>
</dbReference>
<dbReference type="OrthoDB" id="10061469at2759"/>
<evidence type="ECO:0000256" key="1">
    <source>
        <dbReference type="ARBA" id="ARBA00009495"/>
    </source>
</evidence>
<dbReference type="SUPFAM" id="SSF88723">
    <property type="entry name" value="PIN domain-like"/>
    <property type="match status" value="1"/>
</dbReference>